<evidence type="ECO:0000313" key="2">
    <source>
        <dbReference type="Proteomes" id="UP000789920"/>
    </source>
</evidence>
<protein>
    <submittedName>
        <fullName evidence="1">22109_t:CDS:1</fullName>
    </submittedName>
</protein>
<dbReference type="Proteomes" id="UP000789920">
    <property type="component" value="Unassembled WGS sequence"/>
</dbReference>
<dbReference type="EMBL" id="CAJVQC010011579">
    <property type="protein sequence ID" value="CAG8628810.1"/>
    <property type="molecule type" value="Genomic_DNA"/>
</dbReference>
<name>A0ACA9N528_9GLOM</name>
<gene>
    <name evidence="1" type="ORF">RPERSI_LOCUS7018</name>
</gene>
<keyword evidence="2" id="KW-1185">Reference proteome</keyword>
<proteinExistence type="predicted"/>
<sequence length="170" mass="19315">MFEPDNIENGSVVDIIFDIKSGSTINYLTGVNMFETGNIENIYRSSNANNNFNTKSSSANNYLSEFDFDVDHLVGVDIFRTSNTDRSSNVNNLIGVKFDNANNSLNNDLKNFFNIFGPSNMKTFLNMFKPSNPITFFKQTENRKIRKPPNSSSNMTETYKNQDNKNNSEL</sequence>
<organism evidence="1 2">
    <name type="scientific">Racocetra persica</name>
    <dbReference type="NCBI Taxonomy" id="160502"/>
    <lineage>
        <taxon>Eukaryota</taxon>
        <taxon>Fungi</taxon>
        <taxon>Fungi incertae sedis</taxon>
        <taxon>Mucoromycota</taxon>
        <taxon>Glomeromycotina</taxon>
        <taxon>Glomeromycetes</taxon>
        <taxon>Diversisporales</taxon>
        <taxon>Gigasporaceae</taxon>
        <taxon>Racocetra</taxon>
    </lineage>
</organism>
<comment type="caution">
    <text evidence="1">The sequence shown here is derived from an EMBL/GenBank/DDBJ whole genome shotgun (WGS) entry which is preliminary data.</text>
</comment>
<reference evidence="1" key="1">
    <citation type="submission" date="2021-06" db="EMBL/GenBank/DDBJ databases">
        <authorList>
            <person name="Kallberg Y."/>
            <person name="Tangrot J."/>
            <person name="Rosling A."/>
        </authorList>
    </citation>
    <scope>NUCLEOTIDE SEQUENCE</scope>
    <source>
        <strain evidence="1">MA461A</strain>
    </source>
</reference>
<accession>A0ACA9N528</accession>
<evidence type="ECO:0000313" key="1">
    <source>
        <dbReference type="EMBL" id="CAG8628810.1"/>
    </source>
</evidence>